<dbReference type="Proteomes" id="UP000626844">
    <property type="component" value="Unassembled WGS sequence"/>
</dbReference>
<keyword evidence="1" id="KW-0804">Transcription</keyword>
<gene>
    <name evidence="2" type="ORF">IC621_18855</name>
</gene>
<dbReference type="GO" id="GO:0045893">
    <property type="term" value="P:positive regulation of DNA-templated transcription"/>
    <property type="evidence" value="ECO:0007669"/>
    <property type="project" value="TreeGrafter"/>
</dbReference>
<comment type="function">
    <text evidence="1">Regulates expression of the glpD operon. In the presence of glycerol 3-phosphate (G3P) causes antitermination of transcription of glpD at the inverted repeat of the leader region to enhance its transcription. Binds and stabilizes glpD leader mRNA.</text>
</comment>
<dbReference type="InterPro" id="IPR013785">
    <property type="entry name" value="Aldolase_TIM"/>
</dbReference>
<evidence type="ECO:0000313" key="2">
    <source>
        <dbReference type="EMBL" id="MBD1382284.1"/>
    </source>
</evidence>
<dbReference type="Pfam" id="PF04309">
    <property type="entry name" value="G3P_antiterm"/>
    <property type="match status" value="1"/>
</dbReference>
<dbReference type="GO" id="GO:0006071">
    <property type="term" value="P:glycerol metabolic process"/>
    <property type="evidence" value="ECO:0007669"/>
    <property type="project" value="UniProtKB-UniRule"/>
</dbReference>
<dbReference type="PANTHER" id="PTHR35787:SF1">
    <property type="entry name" value="GLYCEROL UPTAKE OPERON ANTITERMINATOR REGULATORY PROTEIN"/>
    <property type="match status" value="1"/>
</dbReference>
<dbReference type="GO" id="GO:0003723">
    <property type="term" value="F:RNA binding"/>
    <property type="evidence" value="ECO:0007669"/>
    <property type="project" value="UniProtKB-KW"/>
</dbReference>
<protein>
    <recommendedName>
        <fullName evidence="1">Glycerol uptake operon antiterminator regulatory protein</fullName>
    </recommendedName>
</protein>
<proteinExistence type="predicted"/>
<name>A0A926NIF3_9BACI</name>
<keyword evidence="1" id="KW-0319">Glycerol metabolism</keyword>
<dbReference type="PIRSF" id="PIRSF016897">
    <property type="entry name" value="GlpP"/>
    <property type="match status" value="1"/>
</dbReference>
<dbReference type="AlphaFoldDB" id="A0A926NIF3"/>
<reference evidence="2" key="1">
    <citation type="submission" date="2020-09" db="EMBL/GenBank/DDBJ databases">
        <title>A novel bacterium of genus Bacillus, isolated from South China Sea.</title>
        <authorList>
            <person name="Huang H."/>
            <person name="Mo K."/>
            <person name="Hu Y."/>
        </authorList>
    </citation>
    <scope>NUCLEOTIDE SEQUENCE</scope>
    <source>
        <strain evidence="2">IB182487</strain>
    </source>
</reference>
<comment type="caution">
    <text evidence="2">The sequence shown here is derived from an EMBL/GenBank/DDBJ whole genome shotgun (WGS) entry which is preliminary data.</text>
</comment>
<keyword evidence="1" id="KW-0694">RNA-binding</keyword>
<dbReference type="RefSeq" id="WP_191160327.1">
    <property type="nucleotide sequence ID" value="NZ_JACXAI010000028.1"/>
</dbReference>
<sequence>MPFKNQKILPAVRNMKQFDRFLESNYEFGVLLDLHLGQLSSVVKTATRANKKLLVHVDLIQGLKHDEFAAEYICQEIKPAGLISTRSSVINKAKQRGLYAIQRLFLLDSNAFEKSLEHITRTRPDFIEVLPGLVPALITEVKEKTGIPIFAGGFIRTKEDIQNAIDAGATAVTTSDMDLWAK</sequence>
<accession>A0A926NIF3</accession>
<dbReference type="SUPFAM" id="SSF110391">
    <property type="entry name" value="GlpP-like"/>
    <property type="match status" value="1"/>
</dbReference>
<keyword evidence="3" id="KW-1185">Reference proteome</keyword>
<dbReference type="PANTHER" id="PTHR35787">
    <property type="entry name" value="GLYCEROL UPTAKE OPERON ANTITERMINATOR REGULATORY PROTEIN"/>
    <property type="match status" value="1"/>
</dbReference>
<evidence type="ECO:0000256" key="1">
    <source>
        <dbReference type="PIRNR" id="PIRNR016897"/>
    </source>
</evidence>
<dbReference type="InterPro" id="IPR006699">
    <property type="entry name" value="GlpP"/>
</dbReference>
<dbReference type="EMBL" id="JACXAI010000028">
    <property type="protein sequence ID" value="MBD1382284.1"/>
    <property type="molecule type" value="Genomic_DNA"/>
</dbReference>
<dbReference type="Gene3D" id="3.20.20.70">
    <property type="entry name" value="Aldolase class I"/>
    <property type="match status" value="1"/>
</dbReference>
<dbReference type="GO" id="GO:0001072">
    <property type="term" value="F:transcription antitermination factor activity, RNA binding"/>
    <property type="evidence" value="ECO:0007669"/>
    <property type="project" value="TreeGrafter"/>
</dbReference>
<organism evidence="2 3">
    <name type="scientific">Metabacillus arenae</name>
    <dbReference type="NCBI Taxonomy" id="2771434"/>
    <lineage>
        <taxon>Bacteria</taxon>
        <taxon>Bacillati</taxon>
        <taxon>Bacillota</taxon>
        <taxon>Bacilli</taxon>
        <taxon>Bacillales</taxon>
        <taxon>Bacillaceae</taxon>
        <taxon>Metabacillus</taxon>
    </lineage>
</organism>
<keyword evidence="1" id="KW-0805">Transcription regulation</keyword>
<evidence type="ECO:0000313" key="3">
    <source>
        <dbReference type="Proteomes" id="UP000626844"/>
    </source>
</evidence>